<evidence type="ECO:0000313" key="4">
    <source>
        <dbReference type="Proteomes" id="UP000007239"/>
    </source>
</evidence>
<dbReference type="eggNOG" id="COG1721">
    <property type="taxonomic scope" value="Bacteria"/>
</dbReference>
<dbReference type="Proteomes" id="UP000007239">
    <property type="component" value="Chromosome"/>
</dbReference>
<dbReference type="STRING" id="858215.Thexy_0381"/>
<name>F6BGT0_THEXL</name>
<dbReference type="PANTHER" id="PTHR34351">
    <property type="entry name" value="SLR1927 PROTEIN-RELATED"/>
    <property type="match status" value="1"/>
</dbReference>
<keyword evidence="1" id="KW-0472">Membrane</keyword>
<evidence type="ECO:0000259" key="2">
    <source>
        <dbReference type="Pfam" id="PF01882"/>
    </source>
</evidence>
<protein>
    <recommendedName>
        <fullName evidence="2">DUF58 domain-containing protein</fullName>
    </recommendedName>
</protein>
<dbReference type="Pfam" id="PF01882">
    <property type="entry name" value="DUF58"/>
    <property type="match status" value="1"/>
</dbReference>
<dbReference type="KEGG" id="txy:Thexy_0381"/>
<gene>
    <name evidence="3" type="ordered locus">Thexy_0381</name>
</gene>
<keyword evidence="1" id="KW-0812">Transmembrane</keyword>
<sequence length="384" mass="44411">MRNFILLLSFTIVSFLFAVFTSGEILYYISFVNVALLSLSFLYAAIGILSVSIEIYIDSTEIYVDDKVKYSIKIKNKLFLPLAFVSIDENNKNFFPIATNLNPFQKKVIKRNVLFKKRGIYTVGPITVKIKDPFSIFQMKKTVNRRYNIVVYPKVYDIAFDLPLALDIGGFASRAKQFEDYTNLANLREYVDGDSLKKVHWRISAKLQKLYVKEYQHTALSEVVVLWDLYKNHYKADDGTIDEMTAECVLSLVKYCLTNGIPVRLIDYDTNRSLAQCSRVKDFSIIKLLTLKLFPIYEMDFGKKLFEYVSGLPRDSTMAVVTPSVDETLLKVLAQVNINQNIAIFYTNKDRLDEKTKNRLENLGIKITSWRDMYEGVHMEVQYN</sequence>
<keyword evidence="1" id="KW-1133">Transmembrane helix</keyword>
<feature type="domain" description="DUF58" evidence="2">
    <location>
        <begin position="187"/>
        <end position="247"/>
    </location>
</feature>
<keyword evidence="4" id="KW-1185">Reference proteome</keyword>
<dbReference type="InterPro" id="IPR002881">
    <property type="entry name" value="DUF58"/>
</dbReference>
<organism evidence="3 4">
    <name type="scientific">Thermoanaerobacterium xylanolyticum (strain ATCC 49914 / DSM 7097 / LX-11)</name>
    <dbReference type="NCBI Taxonomy" id="858215"/>
    <lineage>
        <taxon>Bacteria</taxon>
        <taxon>Bacillati</taxon>
        <taxon>Bacillota</taxon>
        <taxon>Clostridia</taxon>
        <taxon>Thermoanaerobacterales</taxon>
        <taxon>Thermoanaerobacteraceae</taxon>
        <taxon>Thermoanaerobacterium</taxon>
    </lineage>
</organism>
<evidence type="ECO:0000313" key="3">
    <source>
        <dbReference type="EMBL" id="AEF16437.1"/>
    </source>
</evidence>
<feature type="transmembrane region" description="Helical" evidence="1">
    <location>
        <begin position="31"/>
        <end position="57"/>
    </location>
</feature>
<dbReference type="RefSeq" id="WP_013787190.1">
    <property type="nucleotide sequence ID" value="NC_015555.1"/>
</dbReference>
<dbReference type="HOGENOM" id="CLU_026152_3_2_9"/>
<accession>F6BGT0</accession>
<evidence type="ECO:0000256" key="1">
    <source>
        <dbReference type="SAM" id="Phobius"/>
    </source>
</evidence>
<dbReference type="PANTHER" id="PTHR34351:SF2">
    <property type="entry name" value="DUF58 DOMAIN-CONTAINING PROTEIN"/>
    <property type="match status" value="1"/>
</dbReference>
<proteinExistence type="predicted"/>
<dbReference type="AlphaFoldDB" id="F6BGT0"/>
<reference evidence="3" key="1">
    <citation type="submission" date="2011-05" db="EMBL/GenBank/DDBJ databases">
        <title>Complete sequence of Thermoanaerobacterium xylanolyticum LX-11.</title>
        <authorList>
            <consortium name="US DOE Joint Genome Institute"/>
            <person name="Lucas S."/>
            <person name="Han J."/>
            <person name="Lapidus A."/>
            <person name="Cheng J.-F."/>
            <person name="Goodwin L."/>
            <person name="Pitluck S."/>
            <person name="Peters L."/>
            <person name="Mikhailova N."/>
            <person name="Lu M."/>
            <person name="Han C."/>
            <person name="Tapia R."/>
            <person name="Land M."/>
            <person name="Hauser L."/>
            <person name="Kyrpides N."/>
            <person name="Ivanova N."/>
            <person name="Pagani I."/>
            <person name="Hemme C."/>
            <person name="Woyke T."/>
        </authorList>
    </citation>
    <scope>NUCLEOTIDE SEQUENCE</scope>
    <source>
        <strain evidence="3">LX-11</strain>
    </source>
</reference>
<dbReference type="EMBL" id="CP002739">
    <property type="protein sequence ID" value="AEF16437.1"/>
    <property type="molecule type" value="Genomic_DNA"/>
</dbReference>